<keyword evidence="10" id="KW-1185">Reference proteome</keyword>
<dbReference type="PANTHER" id="PTHR35093">
    <property type="entry name" value="OUTER MEMBRANE PROTEIN NMB0088-RELATED"/>
    <property type="match status" value="1"/>
</dbReference>
<reference evidence="9 10" key="1">
    <citation type="submission" date="2015-08" db="EMBL/GenBank/DDBJ databases">
        <authorList>
            <person name="Babu N.S."/>
            <person name="Beckwith C.J."/>
            <person name="Beseler K.G."/>
            <person name="Brison A."/>
            <person name="Carone J.V."/>
            <person name="Caskin T.P."/>
            <person name="Diamond M."/>
            <person name="Durham M.E."/>
            <person name="Foxe J.M."/>
            <person name="Go M."/>
            <person name="Henderson B.A."/>
            <person name="Jones I.B."/>
            <person name="McGettigan J.A."/>
            <person name="Micheletti S.J."/>
            <person name="Nasrallah M.E."/>
            <person name="Ortiz D."/>
            <person name="Piller C.R."/>
            <person name="Privatt S.R."/>
            <person name="Schneider S.L."/>
            <person name="Sharp S."/>
            <person name="Smith T.C."/>
            <person name="Stanton J.D."/>
            <person name="Ullery H.E."/>
            <person name="Wilson R.J."/>
            <person name="Serrano M.G."/>
            <person name="Buck G."/>
            <person name="Lee V."/>
            <person name="Wang Y."/>
            <person name="Carvalho R."/>
            <person name="Voegtly L."/>
            <person name="Shi R."/>
            <person name="Duckworth R."/>
            <person name="Johnson A."/>
            <person name="Loviza R."/>
            <person name="Walstead R."/>
            <person name="Shah Z."/>
            <person name="Kiflezghi M."/>
            <person name="Wade K."/>
            <person name="Ball S.L."/>
            <person name="Bradley K.W."/>
            <person name="Asai D.J."/>
            <person name="Bowman C.A."/>
            <person name="Russell D.A."/>
            <person name="Pope W.H."/>
            <person name="Jacobs-Sera D."/>
            <person name="Hendrix R.W."/>
            <person name="Hatfull G.F."/>
        </authorList>
    </citation>
    <scope>NUCLEOTIDE SEQUENCE [LARGE SCALE GENOMIC DNA]</scope>
    <source>
        <strain evidence="9 10">DSM 27648</strain>
    </source>
</reference>
<comment type="subcellular location">
    <subcellularLocation>
        <location evidence="1">Cell outer membrane</location>
        <topology evidence="1">Multi-pass membrane protein</topology>
    </subcellularLocation>
</comment>
<organism evidence="9 10">
    <name type="scientific">Labilithrix luteola</name>
    <dbReference type="NCBI Taxonomy" id="1391654"/>
    <lineage>
        <taxon>Bacteria</taxon>
        <taxon>Pseudomonadati</taxon>
        <taxon>Myxococcota</taxon>
        <taxon>Polyangia</taxon>
        <taxon>Polyangiales</taxon>
        <taxon>Labilitrichaceae</taxon>
        <taxon>Labilithrix</taxon>
    </lineage>
</organism>
<dbReference type="Proteomes" id="UP000064967">
    <property type="component" value="Chromosome"/>
</dbReference>
<dbReference type="Pfam" id="PF03349">
    <property type="entry name" value="Toluene_X"/>
    <property type="match status" value="1"/>
</dbReference>
<gene>
    <name evidence="9" type="ORF">AKJ09_00914</name>
</gene>
<evidence type="ECO:0000256" key="4">
    <source>
        <dbReference type="ARBA" id="ARBA00022692"/>
    </source>
</evidence>
<comment type="similarity">
    <text evidence="2">Belongs to the OmpP1/FadL family.</text>
</comment>
<evidence type="ECO:0000313" key="9">
    <source>
        <dbReference type="EMBL" id="AKU94250.1"/>
    </source>
</evidence>
<keyword evidence="3" id="KW-1134">Transmembrane beta strand</keyword>
<dbReference type="AlphaFoldDB" id="A0A0K1PL56"/>
<dbReference type="Gene3D" id="2.40.160.60">
    <property type="entry name" value="Outer membrane protein transport protein (OMPP1/FadL/TodX)"/>
    <property type="match status" value="1"/>
</dbReference>
<evidence type="ECO:0000256" key="6">
    <source>
        <dbReference type="ARBA" id="ARBA00023136"/>
    </source>
</evidence>
<keyword evidence="5" id="KW-0732">Signal</keyword>
<evidence type="ECO:0000256" key="3">
    <source>
        <dbReference type="ARBA" id="ARBA00022452"/>
    </source>
</evidence>
<feature type="region of interest" description="Disordered" evidence="8">
    <location>
        <begin position="483"/>
        <end position="563"/>
    </location>
</feature>
<evidence type="ECO:0000313" key="10">
    <source>
        <dbReference type="Proteomes" id="UP000064967"/>
    </source>
</evidence>
<dbReference type="GO" id="GO:0015483">
    <property type="term" value="F:long-chain fatty acid transporting porin activity"/>
    <property type="evidence" value="ECO:0007669"/>
    <property type="project" value="TreeGrafter"/>
</dbReference>
<dbReference type="InterPro" id="IPR005017">
    <property type="entry name" value="OMPP1/FadL/TodX"/>
</dbReference>
<evidence type="ECO:0000256" key="1">
    <source>
        <dbReference type="ARBA" id="ARBA00004571"/>
    </source>
</evidence>
<dbReference type="STRING" id="1391654.AKJ09_00914"/>
<accession>A0A0K1PL56</accession>
<dbReference type="PANTHER" id="PTHR35093:SF8">
    <property type="entry name" value="OUTER MEMBRANE PROTEIN NMB0088-RELATED"/>
    <property type="match status" value="1"/>
</dbReference>
<sequence length="563" mass="59358">MAFFVAIAGAGVARPRSAMAGGLDIPDHGTQALGRGGAFVAKADDGTAIYYNPAGLARQRGTKLLANANVYLSSFSFQRAGRFPGDGADGDTPWAGSPFPKVANEGGASVAPFAALSSDFGTFDRFTAAVGIFGRPSVGNRTFPFGVDNAPSAARYDFVQSRTSYLYPTVSAAYRVAPWLDLGVSGHLVLASIGRTWMSSIDAGQCTSHEYQPCDGRANLDVSGSSFGATVGALIRADENLAFGLTFQTPASIDASGTMTVGAPEKFDGKVGQGAATVATKLPWTARAGARYVEMAGDFEVYDLELDVTYEAWNGALGDGMRLSVPAVGSLQRIDNFIVQGYRDTYGIRGGGTWNFDALGGVMSARAGAYFDSAATRFEYTRIDNDTLAKIAGTIGFGYKKGAFGFDVAYAAIASIPRLVGDGAGLVRPLNLAENGRAVDGSGVVVGAINEGAYRGFTHLLSFGVSVTFDAFFGPGRANELPLWEGGPSGSLPHEEAAPAEPSESQEGTKSDDDKKDDVKKPEEPKKNLEVPPEQPKKKDEKKDDEKKGNKPQNKKEWWEGLD</sequence>
<keyword evidence="4" id="KW-0812">Transmembrane</keyword>
<dbReference type="KEGG" id="llu:AKJ09_00914"/>
<evidence type="ECO:0000256" key="5">
    <source>
        <dbReference type="ARBA" id="ARBA00022729"/>
    </source>
</evidence>
<dbReference type="EMBL" id="CP012333">
    <property type="protein sequence ID" value="AKU94250.1"/>
    <property type="molecule type" value="Genomic_DNA"/>
</dbReference>
<dbReference type="SUPFAM" id="SSF56935">
    <property type="entry name" value="Porins"/>
    <property type="match status" value="1"/>
</dbReference>
<dbReference type="GO" id="GO:0009279">
    <property type="term" value="C:cell outer membrane"/>
    <property type="evidence" value="ECO:0007669"/>
    <property type="project" value="UniProtKB-SubCell"/>
</dbReference>
<evidence type="ECO:0000256" key="2">
    <source>
        <dbReference type="ARBA" id="ARBA00008163"/>
    </source>
</evidence>
<protein>
    <submittedName>
        <fullName evidence="9">Long-chain fatty acid transport protein</fullName>
    </submittedName>
</protein>
<feature type="compositionally biased region" description="Basic and acidic residues" evidence="8">
    <location>
        <begin position="507"/>
        <end position="563"/>
    </location>
</feature>
<evidence type="ECO:0000256" key="7">
    <source>
        <dbReference type="ARBA" id="ARBA00023237"/>
    </source>
</evidence>
<name>A0A0K1PL56_9BACT</name>
<proteinExistence type="inferred from homology"/>
<keyword evidence="7" id="KW-0998">Cell outer membrane</keyword>
<evidence type="ECO:0000256" key="8">
    <source>
        <dbReference type="SAM" id="MobiDB-lite"/>
    </source>
</evidence>
<keyword evidence="6" id="KW-0472">Membrane</keyword>